<keyword evidence="2" id="KW-0808">Transferase</keyword>
<dbReference type="Pfam" id="PF00294">
    <property type="entry name" value="PfkB"/>
    <property type="match status" value="1"/>
</dbReference>
<feature type="domain" description="Carbohydrate kinase PfkB" evidence="4">
    <location>
        <begin position="25"/>
        <end position="292"/>
    </location>
</feature>
<evidence type="ECO:0000313" key="5">
    <source>
        <dbReference type="EMBL" id="SNZ19025.1"/>
    </source>
</evidence>
<dbReference type="SUPFAM" id="SSF53613">
    <property type="entry name" value="Ribokinase-like"/>
    <property type="match status" value="1"/>
</dbReference>
<dbReference type="PRINTS" id="PR00990">
    <property type="entry name" value="RIBOKINASE"/>
</dbReference>
<dbReference type="PANTHER" id="PTHR43085">
    <property type="entry name" value="HEXOKINASE FAMILY MEMBER"/>
    <property type="match status" value="1"/>
</dbReference>
<dbReference type="InterPro" id="IPR029056">
    <property type="entry name" value="Ribokinase-like"/>
</dbReference>
<dbReference type="GO" id="GO:0019698">
    <property type="term" value="P:D-galacturonate catabolic process"/>
    <property type="evidence" value="ECO:0007669"/>
    <property type="project" value="TreeGrafter"/>
</dbReference>
<name>A0A285PBB7_9HYPH</name>
<dbReference type="InterPro" id="IPR002139">
    <property type="entry name" value="Ribo/fructo_kinase"/>
</dbReference>
<comment type="similarity">
    <text evidence="1">Belongs to the carbohydrate kinase PfkB family.</text>
</comment>
<proteinExistence type="inferred from homology"/>
<dbReference type="Gene3D" id="3.40.1190.20">
    <property type="match status" value="1"/>
</dbReference>
<dbReference type="PANTHER" id="PTHR43085:SF15">
    <property type="entry name" value="2-DEHYDRO-3-DEOXYGLUCONOKINASE"/>
    <property type="match status" value="1"/>
</dbReference>
<dbReference type="CDD" id="cd01166">
    <property type="entry name" value="KdgK"/>
    <property type="match status" value="1"/>
</dbReference>
<reference evidence="5 6" key="1">
    <citation type="submission" date="2017-09" db="EMBL/GenBank/DDBJ databases">
        <authorList>
            <person name="Ehlers B."/>
            <person name="Leendertz F.H."/>
        </authorList>
    </citation>
    <scope>NUCLEOTIDE SEQUENCE [LARGE SCALE GENOMIC DNA]</scope>
    <source>
        <strain evidence="5 6">DSM 18289</strain>
    </source>
</reference>
<dbReference type="GO" id="GO:0008673">
    <property type="term" value="F:2-dehydro-3-deoxygluconokinase activity"/>
    <property type="evidence" value="ECO:0007669"/>
    <property type="project" value="TreeGrafter"/>
</dbReference>
<dbReference type="RefSeq" id="WP_097153413.1">
    <property type="nucleotide sequence ID" value="NZ_OBEL01000002.1"/>
</dbReference>
<evidence type="ECO:0000256" key="2">
    <source>
        <dbReference type="ARBA" id="ARBA00022679"/>
    </source>
</evidence>
<dbReference type="OrthoDB" id="9776822at2"/>
<gene>
    <name evidence="5" type="ORF">SAMN06265368_2102</name>
</gene>
<dbReference type="GO" id="GO:0006974">
    <property type="term" value="P:DNA damage response"/>
    <property type="evidence" value="ECO:0007669"/>
    <property type="project" value="TreeGrafter"/>
</dbReference>
<dbReference type="GO" id="GO:0042840">
    <property type="term" value="P:D-glucuronate catabolic process"/>
    <property type="evidence" value="ECO:0007669"/>
    <property type="project" value="TreeGrafter"/>
</dbReference>
<dbReference type="InterPro" id="IPR050306">
    <property type="entry name" value="PfkB_Carbo_kinase"/>
</dbReference>
<keyword evidence="3 5" id="KW-0418">Kinase</keyword>
<accession>A0A285PBB7</accession>
<dbReference type="GO" id="GO:0005829">
    <property type="term" value="C:cytosol"/>
    <property type="evidence" value="ECO:0007669"/>
    <property type="project" value="TreeGrafter"/>
</dbReference>
<evidence type="ECO:0000259" key="4">
    <source>
        <dbReference type="Pfam" id="PF00294"/>
    </source>
</evidence>
<organism evidence="5 6">
    <name type="scientific">Cohaesibacter gelatinilyticus</name>
    <dbReference type="NCBI Taxonomy" id="372072"/>
    <lineage>
        <taxon>Bacteria</taxon>
        <taxon>Pseudomonadati</taxon>
        <taxon>Pseudomonadota</taxon>
        <taxon>Alphaproteobacteria</taxon>
        <taxon>Hyphomicrobiales</taxon>
        <taxon>Cohaesibacteraceae</taxon>
    </lineage>
</organism>
<dbReference type="EMBL" id="OBEL01000002">
    <property type="protein sequence ID" value="SNZ19025.1"/>
    <property type="molecule type" value="Genomic_DNA"/>
</dbReference>
<protein>
    <submittedName>
        <fullName evidence="5">2-dehydro-3-deoxygluconokinase</fullName>
    </submittedName>
</protein>
<dbReference type="InterPro" id="IPR011611">
    <property type="entry name" value="PfkB_dom"/>
</dbReference>
<evidence type="ECO:0000313" key="6">
    <source>
        <dbReference type="Proteomes" id="UP000219439"/>
    </source>
</evidence>
<dbReference type="AlphaFoldDB" id="A0A285PBB7"/>
<sequence>MTDLFCLGEPLFELNQQPDGMFLPGFGGDISNVAIAAARQGASSGILTRLGSDLFARDIRALWQREGVVQDHVIETDDKETGLYFVTHDEDGHHFTYRRAGSAASTYGPKDLPVDALQHCKIFYASGISLAISPSMHDAVMECARQVKNSGGLFAFDPNLRTALWPLDRARKMTHEVMKICDVALPGYDDAKTLTGLEQPEAIADFYHDLGASVVALTLGHKGVLLSSKEGRTSIAPHQVSAIDATGAGDCFNGAFLAACLAGTDNIEAATRANAAAALSVCGYGAIAAIPDLPKTLDFIKSWP</sequence>
<keyword evidence="6" id="KW-1185">Reference proteome</keyword>
<evidence type="ECO:0000256" key="1">
    <source>
        <dbReference type="ARBA" id="ARBA00010688"/>
    </source>
</evidence>
<dbReference type="Proteomes" id="UP000219439">
    <property type="component" value="Unassembled WGS sequence"/>
</dbReference>
<evidence type="ECO:0000256" key="3">
    <source>
        <dbReference type="ARBA" id="ARBA00022777"/>
    </source>
</evidence>